<dbReference type="Gene3D" id="1.10.510.10">
    <property type="entry name" value="Transferase(Phosphotransferase) domain 1"/>
    <property type="match status" value="1"/>
</dbReference>
<accession>A0AA40EGT3</accession>
<sequence length="410" mass="46857">MASTYDQNSPYQKGAVLELRAHVPPLPFGLCYSAYPREEHERVELWSHEDRIAFAIANPPFDDVSDPNPELHTFTIVEDKTQRRLGVDPPGAHIVVGQFDLDLSSDNLDQPPLLLAKIYDGVDYMVLPESGPTEDYTDIDGMIRADSDYSIEAGAYEIMTPHEALSGKLIPRFYGCWTFPLDVPVSEGHPEGQPEQRWVRMILMEFIEGESMEAKINRAKASDSHKLDYELLPAEPKRLYVLKQLIEAEVLLWWEVGLKHEDLEPRNVMIKEDDSIVIIDFCQVRMTTFLNKTAGKTPKERADNPNKLPRSPIETYWPFSPSGSYFLLEDAAGGYWGSWIPQLWHREYNNGRDDGMEMAAAWLLETWSNDERYAPVSSAFLNHTEHEMRNPKIIKMLEALGRTPARPEHA</sequence>
<comment type="caution">
    <text evidence="1">The sequence shown here is derived from an EMBL/GenBank/DDBJ whole genome shotgun (WGS) entry which is preliminary data.</text>
</comment>
<evidence type="ECO:0000313" key="1">
    <source>
        <dbReference type="EMBL" id="KAK0739490.1"/>
    </source>
</evidence>
<gene>
    <name evidence="1" type="ORF">B0T21DRAFT_346797</name>
</gene>
<evidence type="ECO:0000313" key="2">
    <source>
        <dbReference type="Proteomes" id="UP001172159"/>
    </source>
</evidence>
<organism evidence="1 2">
    <name type="scientific">Apiosordaria backusii</name>
    <dbReference type="NCBI Taxonomy" id="314023"/>
    <lineage>
        <taxon>Eukaryota</taxon>
        <taxon>Fungi</taxon>
        <taxon>Dikarya</taxon>
        <taxon>Ascomycota</taxon>
        <taxon>Pezizomycotina</taxon>
        <taxon>Sordariomycetes</taxon>
        <taxon>Sordariomycetidae</taxon>
        <taxon>Sordariales</taxon>
        <taxon>Lasiosphaeriaceae</taxon>
        <taxon>Apiosordaria</taxon>
    </lineage>
</organism>
<dbReference type="Proteomes" id="UP001172159">
    <property type="component" value="Unassembled WGS sequence"/>
</dbReference>
<dbReference type="EMBL" id="JAUKTV010000004">
    <property type="protein sequence ID" value="KAK0739490.1"/>
    <property type="molecule type" value="Genomic_DNA"/>
</dbReference>
<name>A0AA40EGT3_9PEZI</name>
<protein>
    <recommendedName>
        <fullName evidence="3">Protein kinase domain-containing protein</fullName>
    </recommendedName>
</protein>
<proteinExistence type="predicted"/>
<reference evidence="1" key="1">
    <citation type="submission" date="2023-06" db="EMBL/GenBank/DDBJ databases">
        <title>Genome-scale phylogeny and comparative genomics of the fungal order Sordariales.</title>
        <authorList>
            <consortium name="Lawrence Berkeley National Laboratory"/>
            <person name="Hensen N."/>
            <person name="Bonometti L."/>
            <person name="Westerberg I."/>
            <person name="Brannstrom I.O."/>
            <person name="Guillou S."/>
            <person name="Cros-Aarteil S."/>
            <person name="Calhoun S."/>
            <person name="Haridas S."/>
            <person name="Kuo A."/>
            <person name="Mondo S."/>
            <person name="Pangilinan J."/>
            <person name="Riley R."/>
            <person name="Labutti K."/>
            <person name="Andreopoulos B."/>
            <person name="Lipzen A."/>
            <person name="Chen C."/>
            <person name="Yanf M."/>
            <person name="Daum C."/>
            <person name="Ng V."/>
            <person name="Clum A."/>
            <person name="Steindorff A."/>
            <person name="Ohm R."/>
            <person name="Martin F."/>
            <person name="Silar P."/>
            <person name="Natvig D."/>
            <person name="Lalanne C."/>
            <person name="Gautier V."/>
            <person name="Ament-Velasquez S.L."/>
            <person name="Kruys A."/>
            <person name="Hutchinson M.I."/>
            <person name="Powell A.J."/>
            <person name="Barry K."/>
            <person name="Miller A.N."/>
            <person name="Grigoriev I.V."/>
            <person name="Debuchy R."/>
            <person name="Gladieux P."/>
            <person name="Thoren M.H."/>
            <person name="Johannesson H."/>
        </authorList>
    </citation>
    <scope>NUCLEOTIDE SEQUENCE</scope>
    <source>
        <strain evidence="1">CBS 540.89</strain>
    </source>
</reference>
<evidence type="ECO:0008006" key="3">
    <source>
        <dbReference type="Google" id="ProtNLM"/>
    </source>
</evidence>
<dbReference type="AlphaFoldDB" id="A0AA40EGT3"/>
<dbReference type="SUPFAM" id="SSF56112">
    <property type="entry name" value="Protein kinase-like (PK-like)"/>
    <property type="match status" value="1"/>
</dbReference>
<dbReference type="InterPro" id="IPR011009">
    <property type="entry name" value="Kinase-like_dom_sf"/>
</dbReference>
<keyword evidence="2" id="KW-1185">Reference proteome</keyword>